<dbReference type="Pfam" id="PF00075">
    <property type="entry name" value="RNase_H"/>
    <property type="match status" value="1"/>
</dbReference>
<evidence type="ECO:0000313" key="3">
    <source>
        <dbReference type="Proteomes" id="UP000007148"/>
    </source>
</evidence>
<organism evidence="2 3">
    <name type="scientific">Serendipita indica (strain DSM 11827)</name>
    <name type="common">Root endophyte fungus</name>
    <name type="synonym">Piriformospora indica</name>
    <dbReference type="NCBI Taxonomy" id="1109443"/>
    <lineage>
        <taxon>Eukaryota</taxon>
        <taxon>Fungi</taxon>
        <taxon>Dikarya</taxon>
        <taxon>Basidiomycota</taxon>
        <taxon>Agaricomycotina</taxon>
        <taxon>Agaricomycetes</taxon>
        <taxon>Sebacinales</taxon>
        <taxon>Serendipitaceae</taxon>
        <taxon>Serendipita</taxon>
    </lineage>
</organism>
<dbReference type="GO" id="GO:0003676">
    <property type="term" value="F:nucleic acid binding"/>
    <property type="evidence" value="ECO:0007669"/>
    <property type="project" value="InterPro"/>
</dbReference>
<dbReference type="EMBL" id="CAFZ01000756">
    <property type="protein sequence ID" value="CCA76443.1"/>
    <property type="molecule type" value="Genomic_DNA"/>
</dbReference>
<keyword evidence="3" id="KW-1185">Reference proteome</keyword>
<feature type="domain" description="RNase H type-1" evidence="1">
    <location>
        <begin position="10"/>
        <end position="60"/>
    </location>
</feature>
<reference evidence="2 3" key="1">
    <citation type="journal article" date="2011" name="PLoS Pathog.">
        <title>Endophytic Life Strategies Decoded by Genome and Transcriptome Analyses of the Mutualistic Root Symbiont Piriformospora indica.</title>
        <authorList>
            <person name="Zuccaro A."/>
            <person name="Lahrmann U."/>
            <person name="Guldener U."/>
            <person name="Langen G."/>
            <person name="Pfiffi S."/>
            <person name="Biedenkopf D."/>
            <person name="Wong P."/>
            <person name="Samans B."/>
            <person name="Grimm C."/>
            <person name="Basiewicz M."/>
            <person name="Murat C."/>
            <person name="Martin F."/>
            <person name="Kogel K.H."/>
        </authorList>
    </citation>
    <scope>NUCLEOTIDE SEQUENCE [LARGE SCALE GENOMIC DNA]</scope>
    <source>
        <strain evidence="2 3">DSM 11827</strain>
    </source>
</reference>
<dbReference type="SUPFAM" id="SSF53098">
    <property type="entry name" value="Ribonuclease H-like"/>
    <property type="match status" value="1"/>
</dbReference>
<gene>
    <name evidence="2" type="ORF">PIIN_10436</name>
</gene>
<comment type="caution">
    <text evidence="2">The sequence shown here is derived from an EMBL/GenBank/DDBJ whole genome shotgun (WGS) entry which is preliminary data.</text>
</comment>
<dbReference type="InterPro" id="IPR036397">
    <property type="entry name" value="RNaseH_sf"/>
</dbReference>
<protein>
    <recommendedName>
        <fullName evidence="1">RNase H type-1 domain-containing protein</fullName>
    </recommendedName>
</protein>
<dbReference type="Gene3D" id="3.30.420.10">
    <property type="entry name" value="Ribonuclease H-like superfamily/Ribonuclease H"/>
    <property type="match status" value="1"/>
</dbReference>
<proteinExistence type="predicted"/>
<dbReference type="InterPro" id="IPR002156">
    <property type="entry name" value="RNaseH_domain"/>
</dbReference>
<dbReference type="HOGENOM" id="CLU_2210993_0_0_1"/>
<dbReference type="STRING" id="1109443.G4TYQ0"/>
<accession>G4TYQ0</accession>
<dbReference type="AlphaFoldDB" id="G4TYQ0"/>
<dbReference type="InterPro" id="IPR012337">
    <property type="entry name" value="RNaseH-like_sf"/>
</dbReference>
<evidence type="ECO:0000259" key="1">
    <source>
        <dbReference type="Pfam" id="PF00075"/>
    </source>
</evidence>
<sequence length="107" mass="11764">MPERSPLGHGPTSNRAELRAAIGALTIRFLPGEGFCRLVITTDSDYVFKGATERVEKRKPTGGPHHLEMPSKIRIFGPYFLTNQKIGNGADFSSSFSIFQVLVVTAR</sequence>
<dbReference type="InParanoid" id="G4TYQ0"/>
<name>G4TYQ0_SERID</name>
<evidence type="ECO:0000313" key="2">
    <source>
        <dbReference type="EMBL" id="CCA76443.1"/>
    </source>
</evidence>
<dbReference type="GO" id="GO:0004523">
    <property type="term" value="F:RNA-DNA hybrid ribonuclease activity"/>
    <property type="evidence" value="ECO:0007669"/>
    <property type="project" value="InterPro"/>
</dbReference>
<dbReference type="OrthoDB" id="407198at2759"/>
<dbReference type="Proteomes" id="UP000007148">
    <property type="component" value="Unassembled WGS sequence"/>
</dbReference>